<dbReference type="AlphaFoldDB" id="A0A2M7W307"/>
<feature type="transmembrane region" description="Helical" evidence="8">
    <location>
        <begin position="141"/>
        <end position="160"/>
    </location>
</feature>
<keyword evidence="7 8" id="KW-0472">Membrane</keyword>
<proteinExistence type="predicted"/>
<feature type="transmembrane region" description="Helical" evidence="8">
    <location>
        <begin position="290"/>
        <end position="307"/>
    </location>
</feature>
<feature type="transmembrane region" description="Helical" evidence="8">
    <location>
        <begin position="83"/>
        <end position="105"/>
    </location>
</feature>
<feature type="transmembrane region" description="Helical" evidence="8">
    <location>
        <begin position="9"/>
        <end position="27"/>
    </location>
</feature>
<dbReference type="PANTHER" id="PTHR33908">
    <property type="entry name" value="MANNOSYLTRANSFERASE YKCB-RELATED"/>
    <property type="match status" value="1"/>
</dbReference>
<reference evidence="11" key="1">
    <citation type="submission" date="2017-09" db="EMBL/GenBank/DDBJ databases">
        <title>Depth-based differentiation of microbial function through sediment-hosted aquifers and enrichment of novel symbionts in the deep terrestrial subsurface.</title>
        <authorList>
            <person name="Probst A.J."/>
            <person name="Ladd B."/>
            <person name="Jarett J.K."/>
            <person name="Geller-Mcgrath D.E."/>
            <person name="Sieber C.M.K."/>
            <person name="Emerson J.B."/>
            <person name="Anantharaman K."/>
            <person name="Thomas B.C."/>
            <person name="Malmstrom R."/>
            <person name="Stieglmeier M."/>
            <person name="Klingl A."/>
            <person name="Woyke T."/>
            <person name="Ryan C.M."/>
            <person name="Banfield J.F."/>
        </authorList>
    </citation>
    <scope>NUCLEOTIDE SEQUENCE [LARGE SCALE GENOMIC DNA]</scope>
</reference>
<dbReference type="GO" id="GO:0005886">
    <property type="term" value="C:plasma membrane"/>
    <property type="evidence" value="ECO:0007669"/>
    <property type="project" value="UniProtKB-SubCell"/>
</dbReference>
<keyword evidence="2" id="KW-1003">Cell membrane</keyword>
<dbReference type="GO" id="GO:0009103">
    <property type="term" value="P:lipopolysaccharide biosynthetic process"/>
    <property type="evidence" value="ECO:0007669"/>
    <property type="project" value="UniProtKB-ARBA"/>
</dbReference>
<evidence type="ECO:0000256" key="3">
    <source>
        <dbReference type="ARBA" id="ARBA00022676"/>
    </source>
</evidence>
<keyword evidence="5 8" id="KW-0812">Transmembrane</keyword>
<feature type="transmembrane region" description="Helical" evidence="8">
    <location>
        <begin position="117"/>
        <end position="135"/>
    </location>
</feature>
<protein>
    <recommendedName>
        <fullName evidence="9">Glycosyltransferase RgtA/B/C/D-like domain-containing protein</fullName>
    </recommendedName>
</protein>
<gene>
    <name evidence="10" type="ORF">COX64_01145</name>
</gene>
<evidence type="ECO:0000256" key="4">
    <source>
        <dbReference type="ARBA" id="ARBA00022679"/>
    </source>
</evidence>
<accession>A0A2M7W307</accession>
<evidence type="ECO:0000259" key="9">
    <source>
        <dbReference type="Pfam" id="PF13231"/>
    </source>
</evidence>
<evidence type="ECO:0000313" key="10">
    <source>
        <dbReference type="EMBL" id="PJA15147.1"/>
    </source>
</evidence>
<comment type="subcellular location">
    <subcellularLocation>
        <location evidence="1">Cell membrane</location>
        <topology evidence="1">Multi-pass membrane protein</topology>
    </subcellularLocation>
</comment>
<feature type="transmembrane region" description="Helical" evidence="8">
    <location>
        <begin position="372"/>
        <end position="389"/>
    </location>
</feature>
<feature type="domain" description="Glycosyltransferase RgtA/B/C/D-like" evidence="9">
    <location>
        <begin position="62"/>
        <end position="233"/>
    </location>
</feature>
<evidence type="ECO:0000256" key="2">
    <source>
        <dbReference type="ARBA" id="ARBA00022475"/>
    </source>
</evidence>
<dbReference type="Proteomes" id="UP000228952">
    <property type="component" value="Unassembled WGS sequence"/>
</dbReference>
<evidence type="ECO:0000256" key="1">
    <source>
        <dbReference type="ARBA" id="ARBA00004651"/>
    </source>
</evidence>
<evidence type="ECO:0000256" key="8">
    <source>
        <dbReference type="SAM" id="Phobius"/>
    </source>
</evidence>
<dbReference type="InterPro" id="IPR038731">
    <property type="entry name" value="RgtA/B/C-like"/>
</dbReference>
<keyword evidence="3" id="KW-0328">Glycosyltransferase</keyword>
<dbReference type="EMBL" id="PFQB01000024">
    <property type="protein sequence ID" value="PJA15147.1"/>
    <property type="molecule type" value="Genomic_DNA"/>
</dbReference>
<organism evidence="10 11">
    <name type="scientific">Candidatus Dojkabacteria bacterium CG_4_10_14_0_2_um_filter_Dojkabacteria_WS6_41_15</name>
    <dbReference type="NCBI Taxonomy" id="2014249"/>
    <lineage>
        <taxon>Bacteria</taxon>
        <taxon>Candidatus Dojkabacteria</taxon>
    </lineage>
</organism>
<feature type="transmembrane region" description="Helical" evidence="8">
    <location>
        <begin position="348"/>
        <end position="365"/>
    </location>
</feature>
<evidence type="ECO:0000256" key="5">
    <source>
        <dbReference type="ARBA" id="ARBA00022692"/>
    </source>
</evidence>
<dbReference type="Pfam" id="PF13231">
    <property type="entry name" value="PMT_2"/>
    <property type="match status" value="1"/>
</dbReference>
<keyword evidence="6 8" id="KW-1133">Transmembrane helix</keyword>
<dbReference type="GO" id="GO:0016763">
    <property type="term" value="F:pentosyltransferase activity"/>
    <property type="evidence" value="ECO:0007669"/>
    <property type="project" value="TreeGrafter"/>
</dbReference>
<sequence>MNDFFKNKWTIPVLLGFILLVGTFLRVPELYKTDLWYDEAFTGITVRQSWKEMMAVIKQDKNHPPIYYSLVKLVTDSTINTPFTLRLVSFVSGLAAIPMIFLVIQQFTALSIEGKKKLGLVAAFVIAVSPFYVTYSGEARSYAFLFLLMLGSVYFFLKTIKKPYQFTVNMAIWLVSMVVIYFTHYLSILIVSGYVVAYLLIVLQDNKILDKPNFWTNASWISIVGFLSTVFIWDRLGIRETIMKKNLGWIPEANLSVIPRTIASFLFGVDRQALDLPPTNQLSFPISTENIGFLFLISAVVVLVLAYQRAISIEKKRELLVLSAIGIVPLALDILVSTLGLFTYVDRYVFGYSTFFLLLAGYVWWSIIGDEIWRGIALYVVLLGFVVIPNHGKPYTTIIGAIPKDSVIEQTVVVDSPLDFLVFKYYLQFDLIYVKTNPAGYSYNWPYIPPSTEKPISTLLSGDYYITRNDVHVDTSTWQLKLQTRDFALYSHN</sequence>
<evidence type="ECO:0000256" key="7">
    <source>
        <dbReference type="ARBA" id="ARBA00023136"/>
    </source>
</evidence>
<dbReference type="PANTHER" id="PTHR33908:SF11">
    <property type="entry name" value="MEMBRANE PROTEIN"/>
    <property type="match status" value="1"/>
</dbReference>
<name>A0A2M7W307_9BACT</name>
<evidence type="ECO:0000313" key="11">
    <source>
        <dbReference type="Proteomes" id="UP000228952"/>
    </source>
</evidence>
<keyword evidence="4" id="KW-0808">Transferase</keyword>
<feature type="transmembrane region" description="Helical" evidence="8">
    <location>
        <begin position="319"/>
        <end position="342"/>
    </location>
</feature>
<dbReference type="InterPro" id="IPR050297">
    <property type="entry name" value="LipidA_mod_glycosyltrf_83"/>
</dbReference>
<evidence type="ECO:0000256" key="6">
    <source>
        <dbReference type="ARBA" id="ARBA00022989"/>
    </source>
</evidence>
<feature type="transmembrane region" description="Helical" evidence="8">
    <location>
        <begin position="214"/>
        <end position="233"/>
    </location>
</feature>
<comment type="caution">
    <text evidence="10">The sequence shown here is derived from an EMBL/GenBank/DDBJ whole genome shotgun (WGS) entry which is preliminary data.</text>
</comment>
<feature type="transmembrane region" description="Helical" evidence="8">
    <location>
        <begin position="172"/>
        <end position="202"/>
    </location>
</feature>